<dbReference type="GO" id="GO:0005524">
    <property type="term" value="F:ATP binding"/>
    <property type="evidence" value="ECO:0007669"/>
    <property type="project" value="UniProtKB-KW"/>
</dbReference>
<dbReference type="InterPro" id="IPR018973">
    <property type="entry name" value="MZB"/>
</dbReference>
<dbReference type="Pfam" id="PF22982">
    <property type="entry name" value="WHD_HRQ1"/>
    <property type="match status" value="1"/>
</dbReference>
<dbReference type="InterPro" id="IPR011545">
    <property type="entry name" value="DEAD/DEAH_box_helicase_dom"/>
</dbReference>
<proteinExistence type="predicted"/>
<dbReference type="PANTHER" id="PTHR47957">
    <property type="entry name" value="ATP-DEPENDENT HELICASE HRQ1"/>
    <property type="match status" value="1"/>
</dbReference>
<evidence type="ECO:0000256" key="1">
    <source>
        <dbReference type="ARBA" id="ARBA00022741"/>
    </source>
</evidence>
<feature type="domain" description="Helicase C-terminal" evidence="4">
    <location>
        <begin position="293"/>
        <end position="441"/>
    </location>
</feature>
<dbReference type="NCBIfam" id="TIGR03817">
    <property type="entry name" value="DECH_helic"/>
    <property type="match status" value="1"/>
</dbReference>
<dbReference type="GO" id="GO:0043138">
    <property type="term" value="F:3'-5' DNA helicase activity"/>
    <property type="evidence" value="ECO:0007669"/>
    <property type="project" value="TreeGrafter"/>
</dbReference>
<reference evidence="5" key="1">
    <citation type="submission" date="2024-02" db="EMBL/GenBank/DDBJ databases">
        <title>Bacterial skin colonization with Propionibacterium avidum as a risk factor for Periprosthetic Joint Infections - a single-center prospective study.</title>
        <authorList>
            <person name="Achermann Y."/>
        </authorList>
    </citation>
    <scope>NUCLEOTIDE SEQUENCE</scope>
    <source>
        <strain evidence="5">PAVI-2017310195</strain>
    </source>
</reference>
<dbReference type="CDD" id="cd17923">
    <property type="entry name" value="DEXHc_Hrq1-like"/>
    <property type="match status" value="1"/>
</dbReference>
<organism evidence="5 6">
    <name type="scientific">Cutibacterium avidum</name>
    <dbReference type="NCBI Taxonomy" id="33010"/>
    <lineage>
        <taxon>Bacteria</taxon>
        <taxon>Bacillati</taxon>
        <taxon>Actinomycetota</taxon>
        <taxon>Actinomycetes</taxon>
        <taxon>Propionibacteriales</taxon>
        <taxon>Propionibacteriaceae</taxon>
        <taxon>Cutibacterium</taxon>
    </lineage>
</organism>
<dbReference type="SMART" id="SM00487">
    <property type="entry name" value="DEXDc"/>
    <property type="match status" value="1"/>
</dbReference>
<dbReference type="SMART" id="SM00490">
    <property type="entry name" value="HELICc"/>
    <property type="match status" value="1"/>
</dbReference>
<dbReference type="CDD" id="cd18797">
    <property type="entry name" value="SF2_C_Hrq"/>
    <property type="match status" value="1"/>
</dbReference>
<gene>
    <name evidence="5" type="ORF">V7F78_03515</name>
</gene>
<dbReference type="Proteomes" id="UP001309299">
    <property type="component" value="Unassembled WGS sequence"/>
</dbReference>
<protein>
    <submittedName>
        <fullName evidence="5">DEAD/DEAH box helicase</fullName>
    </submittedName>
</protein>
<dbReference type="GO" id="GO:0036297">
    <property type="term" value="P:interstrand cross-link repair"/>
    <property type="evidence" value="ECO:0007669"/>
    <property type="project" value="TreeGrafter"/>
</dbReference>
<evidence type="ECO:0000259" key="3">
    <source>
        <dbReference type="PROSITE" id="PS51192"/>
    </source>
</evidence>
<sequence length="769" mass="82832">MAVPSVPSIPDGRTVSRLLASPQVVHVDHRDAASGRTCEWPSWLPEDCRKAVEKAGISHPWEHQALLAELAKAGHHTAICTATASGKTLAYLLPIMAATASTTPVLPDPPTPNLSASLRDSLKRNSALYLAPTKALAHDQDRVCREIGPRNWLVSTLDGDSDDAERRFAREQARYVLTNPDMLHHTVLPSHSRWASLLGSLRYVVIDEAHRYRGVFGAHVAQVIRRLRRLCRMHGADPVFLLSSATSTNAAEAGARLLGVEKVDVVDEDCSPHPGRDVVLWQPAESVSSDATGLVADLADAGMQTICFVASRSLAEVISAHAQDRVTGGARIASYRAGYLPEDRRAIEAGLQNGSVRAVVATNALELGVDVSGMDAVVIAGYPGRLSSLWQQAGRAGRSGRDALVVLMARENPLDQYLFNHPELLFSSSVESTVLHPDNPYVLGPHLAAAAQEAYLSPADEEFYGSAFAGMCEMLAAQKVLRRRGNRLFWTRPGRAVDAIDLRSAAGKGIDIIDRSTGRVIGVVDEAAGDRTVHPGAVYLHQGDQWLVDEYDPAEHHALVHQGLPGYWTQPQSASTVRIIQEEKRRDFGPGYVACGQVELTEQVVGYLRRDEITNDVWDSTALDMPTHTMITQACWWVIPDEVVDKLGLDAVHLAGAAHGCEHTAIGLLPMFSPCDRWDVGGVSTVMLPDTGACTIVIHDGQAGGAGFAQAGFDKAEEWWHATALRLAQCECESGCPACVVSPKCGNANQMLDKASAAALTAEMDPLGT</sequence>
<dbReference type="Pfam" id="PF09369">
    <property type="entry name" value="MZB"/>
    <property type="match status" value="1"/>
</dbReference>
<comment type="caution">
    <text evidence="5">The sequence shown here is derived from an EMBL/GenBank/DDBJ whole genome shotgun (WGS) entry which is preliminary data.</text>
</comment>
<feature type="domain" description="Helicase ATP-binding" evidence="3">
    <location>
        <begin position="68"/>
        <end position="265"/>
    </location>
</feature>
<dbReference type="PROSITE" id="PS51194">
    <property type="entry name" value="HELICASE_CTER"/>
    <property type="match status" value="1"/>
</dbReference>
<dbReference type="AlphaFoldDB" id="A0AB35XFI5"/>
<accession>A0AB35XFI5</accession>
<dbReference type="EMBL" id="JBAKUA010000003">
    <property type="protein sequence ID" value="MEH1546100.1"/>
    <property type="molecule type" value="Genomic_DNA"/>
</dbReference>
<dbReference type="InterPro" id="IPR022307">
    <property type="entry name" value="Helicase_put_actinobac"/>
</dbReference>
<dbReference type="InterPro" id="IPR027417">
    <property type="entry name" value="P-loop_NTPase"/>
</dbReference>
<dbReference type="InterPro" id="IPR001650">
    <property type="entry name" value="Helicase_C-like"/>
</dbReference>
<evidence type="ECO:0000259" key="4">
    <source>
        <dbReference type="PROSITE" id="PS51194"/>
    </source>
</evidence>
<evidence type="ECO:0000256" key="2">
    <source>
        <dbReference type="ARBA" id="ARBA00022840"/>
    </source>
</evidence>
<dbReference type="InterPro" id="IPR055227">
    <property type="entry name" value="HRQ1_WHD"/>
</dbReference>
<dbReference type="SUPFAM" id="SSF52540">
    <property type="entry name" value="P-loop containing nucleoside triphosphate hydrolases"/>
    <property type="match status" value="1"/>
</dbReference>
<keyword evidence="2" id="KW-0067">ATP-binding</keyword>
<dbReference type="GO" id="GO:0006289">
    <property type="term" value="P:nucleotide-excision repair"/>
    <property type="evidence" value="ECO:0007669"/>
    <property type="project" value="TreeGrafter"/>
</dbReference>
<dbReference type="GO" id="GO:0003676">
    <property type="term" value="F:nucleic acid binding"/>
    <property type="evidence" value="ECO:0007669"/>
    <property type="project" value="InterPro"/>
</dbReference>
<dbReference type="RefSeq" id="WP_252906067.1">
    <property type="nucleotide sequence ID" value="NZ_CABKSM010000001.1"/>
</dbReference>
<name>A0AB35XFI5_9ACTN</name>
<keyword evidence="5" id="KW-0347">Helicase</keyword>
<evidence type="ECO:0000313" key="5">
    <source>
        <dbReference type="EMBL" id="MEH1546100.1"/>
    </source>
</evidence>
<dbReference type="Pfam" id="PF00271">
    <property type="entry name" value="Helicase_C"/>
    <property type="match status" value="1"/>
</dbReference>
<dbReference type="Gene3D" id="3.40.50.300">
    <property type="entry name" value="P-loop containing nucleotide triphosphate hydrolases"/>
    <property type="match status" value="2"/>
</dbReference>
<dbReference type="PROSITE" id="PS51192">
    <property type="entry name" value="HELICASE_ATP_BIND_1"/>
    <property type="match status" value="1"/>
</dbReference>
<dbReference type="Pfam" id="PF00270">
    <property type="entry name" value="DEAD"/>
    <property type="match status" value="1"/>
</dbReference>
<keyword evidence="5" id="KW-0378">Hydrolase</keyword>
<evidence type="ECO:0000313" key="6">
    <source>
        <dbReference type="Proteomes" id="UP001309299"/>
    </source>
</evidence>
<dbReference type="PANTHER" id="PTHR47957:SF3">
    <property type="entry name" value="ATP-DEPENDENT HELICASE HRQ1"/>
    <property type="match status" value="1"/>
</dbReference>
<dbReference type="InterPro" id="IPR014001">
    <property type="entry name" value="Helicase_ATP-bd"/>
</dbReference>
<keyword evidence="1" id="KW-0547">Nucleotide-binding</keyword>